<evidence type="ECO:0000256" key="1">
    <source>
        <dbReference type="SAM" id="MobiDB-lite"/>
    </source>
</evidence>
<keyword evidence="3" id="KW-1185">Reference proteome</keyword>
<organism evidence="2 3">
    <name type="scientific">Acidihalobacter aeolianus</name>
    <dbReference type="NCBI Taxonomy" id="2792603"/>
    <lineage>
        <taxon>Bacteria</taxon>
        <taxon>Pseudomonadati</taxon>
        <taxon>Pseudomonadota</taxon>
        <taxon>Gammaproteobacteria</taxon>
        <taxon>Chromatiales</taxon>
        <taxon>Ectothiorhodospiraceae</taxon>
        <taxon>Acidihalobacter</taxon>
    </lineage>
</organism>
<feature type="region of interest" description="Disordered" evidence="1">
    <location>
        <begin position="1"/>
        <end position="33"/>
    </location>
</feature>
<accession>A0A1D8K827</accession>
<dbReference type="InterPro" id="IPR010279">
    <property type="entry name" value="YqjD/ElaB"/>
</dbReference>
<evidence type="ECO:0000313" key="2">
    <source>
        <dbReference type="EMBL" id="AOV17113.1"/>
    </source>
</evidence>
<dbReference type="PANTHER" id="PTHR35893">
    <property type="entry name" value="INNER MEMBRANE PROTEIN-RELATED"/>
    <property type="match status" value="1"/>
</dbReference>
<dbReference type="PANTHER" id="PTHR35893:SF3">
    <property type="entry name" value="INNER MEMBRANE PROTEIN"/>
    <property type="match status" value="1"/>
</dbReference>
<gene>
    <name evidence="2" type="ORF">BJI67_08625</name>
</gene>
<evidence type="ECO:0000313" key="3">
    <source>
        <dbReference type="Proteomes" id="UP000095342"/>
    </source>
</evidence>
<dbReference type="Gene3D" id="1.20.120.20">
    <property type="entry name" value="Apolipoprotein"/>
    <property type="match status" value="1"/>
</dbReference>
<dbReference type="Proteomes" id="UP000095342">
    <property type="component" value="Chromosome"/>
</dbReference>
<name>A0A1D8K827_9GAMM</name>
<reference evidence="2 3" key="1">
    <citation type="submission" date="2016-09" db="EMBL/GenBank/DDBJ databases">
        <title>Acidihalobacter prosperus V6 (DSM14174).</title>
        <authorList>
            <person name="Khaleque H.N."/>
            <person name="Ramsay J.P."/>
            <person name="Murphy R.J.T."/>
            <person name="Kaksonen A.H."/>
            <person name="Boxall N.J."/>
            <person name="Watkin E.L.J."/>
        </authorList>
    </citation>
    <scope>NUCLEOTIDE SEQUENCE [LARGE SCALE GENOMIC DNA]</scope>
    <source>
        <strain evidence="2 3">V6</strain>
    </source>
</reference>
<dbReference type="AlphaFoldDB" id="A0A1D8K827"/>
<dbReference type="EMBL" id="CP017448">
    <property type="protein sequence ID" value="AOV17113.1"/>
    <property type="molecule type" value="Genomic_DNA"/>
</dbReference>
<dbReference type="GO" id="GO:0043022">
    <property type="term" value="F:ribosome binding"/>
    <property type="evidence" value="ECO:0007669"/>
    <property type="project" value="InterPro"/>
</dbReference>
<dbReference type="KEGG" id="aaeo:BJI67_08625"/>
<protein>
    <recommendedName>
        <fullName evidence="4">DUF883 domain-containing protein</fullName>
    </recommendedName>
</protein>
<sequence>MQRSSIDGSPPAPRLRHHAGGNTMADTPKDEMNAIREDLSKLRADVAELTHALKDLAVNRAGTARDQAKAGVAEARERLKQQANRAGEQGREYYDAFEQQIGERPMTSLLVSFGIGFVLAKLLDLGGRR</sequence>
<evidence type="ECO:0008006" key="4">
    <source>
        <dbReference type="Google" id="ProtNLM"/>
    </source>
</evidence>
<proteinExistence type="predicted"/>